<accession>A0A366JBP7</accession>
<comment type="caution">
    <text evidence="1">The sequence shown here is derived from an EMBL/GenBank/DDBJ whole genome shotgun (WGS) entry which is preliminary data.</text>
</comment>
<dbReference type="AlphaFoldDB" id="A0A366JBP7"/>
<dbReference type="PANTHER" id="PTHR39166:SF1">
    <property type="entry name" value="BLL1166 PROTEIN"/>
    <property type="match status" value="1"/>
</dbReference>
<gene>
    <name evidence="1" type="ORF">DFP80_104170</name>
</gene>
<dbReference type="Pfam" id="PF06042">
    <property type="entry name" value="NTP_transf_6"/>
    <property type="match status" value="1"/>
</dbReference>
<dbReference type="EMBL" id="QNSE01000004">
    <property type="protein sequence ID" value="RBP84267.1"/>
    <property type="molecule type" value="Genomic_DNA"/>
</dbReference>
<dbReference type="PANTHER" id="PTHR39166">
    <property type="entry name" value="BLL1166 PROTEIN"/>
    <property type="match status" value="1"/>
</dbReference>
<evidence type="ECO:0000313" key="1">
    <source>
        <dbReference type="EMBL" id="RBP84267.1"/>
    </source>
</evidence>
<evidence type="ECO:0000313" key="2">
    <source>
        <dbReference type="Proteomes" id="UP000252792"/>
    </source>
</evidence>
<dbReference type="InterPro" id="IPR009267">
    <property type="entry name" value="NTP_transf_6"/>
</dbReference>
<evidence type="ECO:0008006" key="3">
    <source>
        <dbReference type="Google" id="ProtNLM"/>
    </source>
</evidence>
<reference evidence="1 2" key="1">
    <citation type="submission" date="2018-06" db="EMBL/GenBank/DDBJ databases">
        <title>Genomic Encyclopedia of Type Strains, Phase III (KMG-III): the genomes of soil and plant-associated and newly described type strains.</title>
        <authorList>
            <person name="Whitman W."/>
        </authorList>
    </citation>
    <scope>NUCLEOTIDE SEQUENCE [LARGE SCALE GENOMIC DNA]</scope>
    <source>
        <strain evidence="1 2">CECT 7377</strain>
    </source>
</reference>
<dbReference type="OrthoDB" id="9805247at2"/>
<sequence length="181" mass="20881">MKFSDQVIEWIESDRDRMQALELASTLGLNDWCLAAGFVRNLIWDKLHNKEVLTPLNDIDLIYFDSAVMDENADLDYEARLKAVSRFPWSVKNQARMHVRNNDQPYVSTADSMSYWVEVETAVGATFVKGKGVRLVAPFGLEANFNHTITLNSKRPKPNDFKERVLEKEWCDLWPNLKVVS</sequence>
<keyword evidence="2" id="KW-1185">Reference proteome</keyword>
<dbReference type="RefSeq" id="WP_012070433.1">
    <property type="nucleotide sequence ID" value="NZ_QNSE01000004.1"/>
</dbReference>
<protein>
    <recommendedName>
        <fullName evidence="3">Nitrate reductase</fullName>
    </recommendedName>
</protein>
<organism evidence="1 2">
    <name type="scientific">Marinomonas rhizomae</name>
    <dbReference type="NCBI Taxonomy" id="491948"/>
    <lineage>
        <taxon>Bacteria</taxon>
        <taxon>Pseudomonadati</taxon>
        <taxon>Pseudomonadota</taxon>
        <taxon>Gammaproteobacteria</taxon>
        <taxon>Oceanospirillales</taxon>
        <taxon>Oceanospirillaceae</taxon>
        <taxon>Marinomonas</taxon>
    </lineage>
</organism>
<dbReference type="Proteomes" id="UP000252792">
    <property type="component" value="Unassembled WGS sequence"/>
</dbReference>
<proteinExistence type="predicted"/>
<name>A0A366JBP7_9GAMM</name>